<accession>A0A1B6VH84</accession>
<dbReference type="PANTHER" id="PTHR38445:SF7">
    <property type="entry name" value="GNTR-FAMILY TRANSCRIPTIONAL REGULATOR"/>
    <property type="match status" value="1"/>
</dbReference>
<evidence type="ECO:0000313" key="6">
    <source>
        <dbReference type="Proteomes" id="UP000077786"/>
    </source>
</evidence>
<keyword evidence="3" id="KW-0804">Transcription</keyword>
<dbReference type="InterPro" id="IPR000524">
    <property type="entry name" value="Tscrpt_reg_HTH_GntR"/>
</dbReference>
<dbReference type="EMBL" id="LUTU01000014">
    <property type="protein sequence ID" value="OAJ66575.1"/>
    <property type="molecule type" value="Genomic_DNA"/>
</dbReference>
<organism evidence="5 6">
    <name type="scientific">Gluconobacter cerinus</name>
    <dbReference type="NCBI Taxonomy" id="38307"/>
    <lineage>
        <taxon>Bacteria</taxon>
        <taxon>Pseudomonadati</taxon>
        <taxon>Pseudomonadota</taxon>
        <taxon>Alphaproteobacteria</taxon>
        <taxon>Acetobacterales</taxon>
        <taxon>Acetobacteraceae</taxon>
        <taxon>Gluconobacter</taxon>
    </lineage>
</organism>
<dbReference type="GO" id="GO:0003700">
    <property type="term" value="F:DNA-binding transcription factor activity"/>
    <property type="evidence" value="ECO:0007669"/>
    <property type="project" value="InterPro"/>
</dbReference>
<dbReference type="Proteomes" id="UP000077786">
    <property type="component" value="Unassembled WGS sequence"/>
</dbReference>
<name>A0A1B6VH84_9PROT</name>
<dbReference type="InterPro" id="IPR036390">
    <property type="entry name" value="WH_DNA-bd_sf"/>
</dbReference>
<evidence type="ECO:0000256" key="1">
    <source>
        <dbReference type="ARBA" id="ARBA00023015"/>
    </source>
</evidence>
<evidence type="ECO:0000259" key="4">
    <source>
        <dbReference type="PROSITE" id="PS50949"/>
    </source>
</evidence>
<reference evidence="5 6" key="1">
    <citation type="submission" date="2016-03" db="EMBL/GenBank/DDBJ databases">
        <title>Draft genome sequence of Gluconobacter cerinus strain CECT 9110.</title>
        <authorList>
            <person name="Sainz F."/>
            <person name="Mas A."/>
            <person name="Torija M.J."/>
        </authorList>
    </citation>
    <scope>NUCLEOTIDE SEQUENCE [LARGE SCALE GENOMIC DNA]</scope>
    <source>
        <strain evidence="5 6">CECT 9110</strain>
    </source>
</reference>
<dbReference type="PANTHER" id="PTHR38445">
    <property type="entry name" value="HTH-TYPE TRANSCRIPTIONAL REPRESSOR YTRA"/>
    <property type="match status" value="1"/>
</dbReference>
<protein>
    <submittedName>
        <fullName evidence="5">Transcriptional regulator</fullName>
    </submittedName>
</protein>
<dbReference type="Pfam" id="PF00392">
    <property type="entry name" value="GntR"/>
    <property type="match status" value="1"/>
</dbReference>
<evidence type="ECO:0000256" key="2">
    <source>
        <dbReference type="ARBA" id="ARBA00023125"/>
    </source>
</evidence>
<evidence type="ECO:0000256" key="3">
    <source>
        <dbReference type="ARBA" id="ARBA00023163"/>
    </source>
</evidence>
<keyword evidence="1" id="KW-0805">Transcription regulation</keyword>
<dbReference type="PATRIC" id="fig|38307.3.peg.2826"/>
<dbReference type="SMART" id="SM00345">
    <property type="entry name" value="HTH_GNTR"/>
    <property type="match status" value="1"/>
</dbReference>
<dbReference type="AlphaFoldDB" id="A0A1B6VH84"/>
<gene>
    <name evidence="5" type="ORF">A0123_02708</name>
</gene>
<evidence type="ECO:0000313" key="5">
    <source>
        <dbReference type="EMBL" id="OAJ66575.1"/>
    </source>
</evidence>
<dbReference type="CDD" id="cd07377">
    <property type="entry name" value="WHTH_GntR"/>
    <property type="match status" value="1"/>
</dbReference>
<sequence length="151" mass="16186">MHLVCMSANIETLLFPTPLSAASGLPLRAQMRERILTAIGSGLLSPGDQLPTMRALSVHLRVDLNTVQRAYAELERLGAIETYRARGSFVSQHPPSADIDRKRGELMDLAAATIARSHALGLDPDALLRAMQYLLEASSPTIAPETGAGKA</sequence>
<comment type="caution">
    <text evidence="5">The sequence shown here is derived from an EMBL/GenBank/DDBJ whole genome shotgun (WGS) entry which is preliminary data.</text>
</comment>
<dbReference type="Gene3D" id="1.10.10.10">
    <property type="entry name" value="Winged helix-like DNA-binding domain superfamily/Winged helix DNA-binding domain"/>
    <property type="match status" value="1"/>
</dbReference>
<dbReference type="PROSITE" id="PS50949">
    <property type="entry name" value="HTH_GNTR"/>
    <property type="match status" value="1"/>
</dbReference>
<proteinExistence type="predicted"/>
<keyword evidence="2" id="KW-0238">DNA-binding</keyword>
<dbReference type="SUPFAM" id="SSF46785">
    <property type="entry name" value="Winged helix' DNA-binding domain"/>
    <property type="match status" value="1"/>
</dbReference>
<dbReference type="GO" id="GO:0003677">
    <property type="term" value="F:DNA binding"/>
    <property type="evidence" value="ECO:0007669"/>
    <property type="project" value="UniProtKB-KW"/>
</dbReference>
<dbReference type="InterPro" id="IPR036388">
    <property type="entry name" value="WH-like_DNA-bd_sf"/>
</dbReference>
<feature type="domain" description="HTH gntR-type" evidence="4">
    <location>
        <begin position="25"/>
        <end position="93"/>
    </location>
</feature>